<evidence type="ECO:0000313" key="2">
    <source>
        <dbReference type="Proteomes" id="UP000245609"/>
    </source>
</evidence>
<keyword evidence="2" id="KW-1185">Reference proteome</keyword>
<dbReference type="Proteomes" id="UP000245609">
    <property type="component" value="Unassembled WGS sequence"/>
</dbReference>
<name>A0A2T9XZJ6_9FUNG</name>
<reference evidence="1 2" key="1">
    <citation type="journal article" date="2018" name="MBio">
        <title>Comparative Genomics Reveals the Core Gene Toolbox for the Fungus-Insect Symbiosis.</title>
        <authorList>
            <person name="Wang Y."/>
            <person name="Stata M."/>
            <person name="Wang W."/>
            <person name="Stajich J.E."/>
            <person name="White M.M."/>
            <person name="Moncalvo J.M."/>
        </authorList>
    </citation>
    <scope>NUCLEOTIDE SEQUENCE [LARGE SCALE GENOMIC DNA]</scope>
    <source>
        <strain evidence="1 2">SC-DP-2</strain>
    </source>
</reference>
<sequence length="203" mass="23716">MPITSEINWAYNPVLSIKTGPNVLKKRVKILIKLYVCGASRVSSTVDPLSIIKFVNFPFYFKVNESDENCSLFDTSIILEHLYKLSSLYCLSRISESDLVGHINSFEHHIHVLPSNNDYNNNINWAYIYASVDSKKPPLNPEHFYETRSEFNRKVCNYIFEKTLVQKLPLVFDPKLERMSIEYIECLQRFYKEASEIHNQLPL</sequence>
<organism evidence="1 2">
    <name type="scientific">Smittium megazygosporum</name>
    <dbReference type="NCBI Taxonomy" id="133381"/>
    <lineage>
        <taxon>Eukaryota</taxon>
        <taxon>Fungi</taxon>
        <taxon>Fungi incertae sedis</taxon>
        <taxon>Zoopagomycota</taxon>
        <taxon>Kickxellomycotina</taxon>
        <taxon>Harpellomycetes</taxon>
        <taxon>Harpellales</taxon>
        <taxon>Legeriomycetaceae</taxon>
        <taxon>Smittium</taxon>
    </lineage>
</organism>
<dbReference type="AlphaFoldDB" id="A0A2T9XZJ6"/>
<accession>A0A2T9XZJ6</accession>
<feature type="non-terminal residue" evidence="1">
    <location>
        <position position="1"/>
    </location>
</feature>
<protein>
    <submittedName>
        <fullName evidence="1">Uncharacterized protein</fullName>
    </submittedName>
</protein>
<proteinExistence type="predicted"/>
<gene>
    <name evidence="1" type="ORF">BB560_007000</name>
</gene>
<comment type="caution">
    <text evidence="1">The sequence shown here is derived from an EMBL/GenBank/DDBJ whole genome shotgun (WGS) entry which is preliminary data.</text>
</comment>
<dbReference type="EMBL" id="MBFS01003653">
    <property type="protein sequence ID" value="PVU85508.1"/>
    <property type="molecule type" value="Genomic_DNA"/>
</dbReference>
<evidence type="ECO:0000313" key="1">
    <source>
        <dbReference type="EMBL" id="PVU85508.1"/>
    </source>
</evidence>